<dbReference type="Pfam" id="PF00497">
    <property type="entry name" value="SBP_bac_3"/>
    <property type="match status" value="1"/>
</dbReference>
<evidence type="ECO:0000313" key="3">
    <source>
        <dbReference type="Proteomes" id="UP000202259"/>
    </source>
</evidence>
<evidence type="ECO:0000259" key="1">
    <source>
        <dbReference type="Pfam" id="PF00497"/>
    </source>
</evidence>
<dbReference type="PANTHER" id="PTHR38834">
    <property type="entry name" value="PERIPLASMIC SUBSTRATE BINDING PROTEIN FAMILY 3"/>
    <property type="match status" value="1"/>
</dbReference>
<evidence type="ECO:0000313" key="2">
    <source>
        <dbReference type="EMBL" id="ASP48708.1"/>
    </source>
</evidence>
<keyword evidence="3" id="KW-1185">Reference proteome</keyword>
<accession>A0A222G9Z0</accession>
<protein>
    <recommendedName>
        <fullName evidence="1">Solute-binding protein family 3/N-terminal domain-containing protein</fullName>
    </recommendedName>
</protein>
<dbReference type="SUPFAM" id="SSF53850">
    <property type="entry name" value="Periplasmic binding protein-like II"/>
    <property type="match status" value="1"/>
</dbReference>
<dbReference type="Gene3D" id="3.40.190.10">
    <property type="entry name" value="Periplasmic binding protein-like II"/>
    <property type="match status" value="2"/>
</dbReference>
<organism evidence="2 3">
    <name type="scientific">Cognaticolwellia beringensis</name>
    <dbReference type="NCBI Taxonomy" id="1967665"/>
    <lineage>
        <taxon>Bacteria</taxon>
        <taxon>Pseudomonadati</taxon>
        <taxon>Pseudomonadota</taxon>
        <taxon>Gammaproteobacteria</taxon>
        <taxon>Alteromonadales</taxon>
        <taxon>Colwelliaceae</taxon>
        <taxon>Cognaticolwellia</taxon>
    </lineage>
</organism>
<reference evidence="2 3" key="1">
    <citation type="submission" date="2017-08" db="EMBL/GenBank/DDBJ databases">
        <title>Complete genome of Colwellia sp. NB097-1, a psychrophile bacterium ioslated from Bering Sea.</title>
        <authorList>
            <person name="Chen X."/>
        </authorList>
    </citation>
    <scope>NUCLEOTIDE SEQUENCE [LARGE SCALE GENOMIC DNA]</scope>
    <source>
        <strain evidence="2 3">NB097-1</strain>
    </source>
</reference>
<dbReference type="EMBL" id="CP020465">
    <property type="protein sequence ID" value="ASP48708.1"/>
    <property type="molecule type" value="Genomic_DNA"/>
</dbReference>
<dbReference type="KEGG" id="cber:B5D82_13560"/>
<proteinExistence type="predicted"/>
<sequence length="265" mass="30445">MVYRYLGIDIPMKIFILKSILLFLLLLPQVNAYHQPSPTGNIIFYTEIYPPANYLVDDKLKGISVDTLKAMWKHLHMPEQEIQLVPWSRGYKFTLDKNNTALFTMSKTQPRENLFKWVGPIFHATQILIAKKSKNFNFSNAEQVFKHTVATVKGDVSENSLHKIGFPAANIAKISQLKQAFSLMESDRVDMIVASIHAFDHLIKENSLDANAYEQVWQVNKTGNYLAFNINTPDEVIQTYQQAFDDIAEQRLTIKAQYDLPLAEY</sequence>
<dbReference type="PANTHER" id="PTHR38834:SF3">
    <property type="entry name" value="SOLUTE-BINDING PROTEIN FAMILY 3_N-TERMINAL DOMAIN-CONTAINING PROTEIN"/>
    <property type="match status" value="1"/>
</dbReference>
<dbReference type="Proteomes" id="UP000202259">
    <property type="component" value="Chromosome"/>
</dbReference>
<dbReference type="AlphaFoldDB" id="A0A222G9Z0"/>
<feature type="domain" description="Solute-binding protein family 3/N-terminal" evidence="1">
    <location>
        <begin position="47"/>
        <end position="178"/>
    </location>
</feature>
<dbReference type="InterPro" id="IPR001638">
    <property type="entry name" value="Solute-binding_3/MltF_N"/>
</dbReference>
<gene>
    <name evidence="2" type="ORF">B5D82_13560</name>
</gene>
<name>A0A222G9Z0_9GAMM</name>